<dbReference type="InterPro" id="IPR042099">
    <property type="entry name" value="ANL_N_sf"/>
</dbReference>
<dbReference type="PROSITE" id="PS00455">
    <property type="entry name" value="AMP_BINDING"/>
    <property type="match status" value="2"/>
</dbReference>
<dbReference type="PROSITE" id="PS00012">
    <property type="entry name" value="PHOSPHOPANTETHEINE"/>
    <property type="match status" value="2"/>
</dbReference>
<dbReference type="InterPro" id="IPR045851">
    <property type="entry name" value="AMP-bd_C_sf"/>
</dbReference>
<evidence type="ECO:0000259" key="6">
    <source>
        <dbReference type="PROSITE" id="PS50075"/>
    </source>
</evidence>
<sequence length="1794" mass="198146">MQANNIIDSLANWAKKTPNANAFTFLQANGTSQTLSYANLYDRSQKIARQLKQHIQPNQAVLLCFTPGLQFVETFYACLIAGVVAIPLYPPRANQKQARISAVLQSSGAQVILTDTAAHNAVVKSLSDGAPQATILNLQPTASDEQVAEKGAFADIAFLQYTSGSTGDPKGVVVTHNNIVANLDALVEATGANTKDVFVNWLPVFHDLGLINTVLLPVYLGSHSVLMAPAQFIRDPLFWLSAIDKFNGSICGGPNFAFDHCVQKLNHSQLAQLNLSSWRVAFNAAEPINADTLTAFSNLCEPADFDQAAFFPSYGMAEATVFICGRFYQQSSVRYFDRQALNQGRAISTHIHSSEHLAHNTSALLSCGRAPSEHSIKIVDRETQTECAEGHIGEIWFNGPSVASGYWQNAQQSQQTFNNRLNKSDSQPVFLKTGDLGFVLNQELFIVGRCKDLIIVNGQNIYPQDIEWLAIDCSDELERLSCAAFSLPQHNLQQDNLHQNDLHQNHSHLAVAVEVKRSRLRSFKDTAKVETVAKAIRARIAQELEITIEHVLFLAPGQLPKTSSGKVQRAATAHLLQQSELNIYARSDLPKLMAQSADMTGISTNIELSETQQNLAGSGSTISLQLKKIWMRLLSCTLDELDNLDIPFTALGGDSIKLMTLAAEIEREFAVHLDESALYANLTLAQQLLLIQTSSENTHSQITALGLQQGKLSAAQNRLWFLQQVVPDSRMLNISVQLKFSGDFEQSAFTTAWHACLKRHPVLTAGFCQQGDEIVMRFAMYPEQDLQKIDLTGQDENQIARQLAELQQQYANCHFDLLSQPVYQAHLVKVTEQQSHFFFCVHHIVADAWSFKIFLEDLSDYYHRIRNAEVAELAQVDINYLDYAAWQEKQLSAEKQKNLSNFWQQTLSPMPATLALPFDYSPTKEKSYRGSKVSRTITRLHPQLEAFAKSQNVTVFSAYCAVYQILLSRISGQLDVVIGTDVINRENASLQQVFGFFVNQIALRTQLSLDDTMQEVVAKCQKTVSAAQAHQFLPFEQVVELVDKAGNLSRSPVFQVKFLLNPSPLKALQLADVKIEQQALPVQHAQYDLTFAVDFELDGSVQLNCHFDSDLFKPSTVGQLADSYLHILNQLLVHSDKCLGQVEYLTPNQQQILEQYSTGQKVELTQHFTDGLAHFADETPDKIACITEHHQFSYAEINQRANQLAHLLLAVGVQNSVVGISLAQSDELLVALCAIGKIGATFVPLDPGYPPERLSFMLADSEASFLLGDSETLPVLADDFLGTMLNLQEFSELLSVQSVENPAVKIAAESLAYILYTSGSTGQAKGVKVSYAALNNLCNWYLDFSKTTADSVALQLIPFGFDASIKNYFVPLMAGAQLVLVNQPSFDAECVLALIKRYKVTTTNCIPSVFSALVSLAKSQDYSALASFQFVAFGGERLEFAHIKDWILSSAFNASIANIYGPTECTDISAAHLLSAQQAVSRAQDENQLAQAFPIGRPIQNCQLVLLTEQAENQFSRTMPGAVGEIFITGRCLAEGYMQSLTNQGKFVQLPQASTLFYRTGDYAKWNQQAELIYCGRADEQVKINGVRIELAEIESVLSEHPALDKVCVLFKQDRLVAYVQSAALNPPTPEQCRNIVKAKLPSVMVPHQVIFVDVFATLPNGKIDRNKLAQIRVTEAKPNVDFVAPKTPVETILISCIEDVLKKQKVSMSDNFFELGGDSILSVQLVAQLQNQGVQLAVKDIFDAPTFSELVLLATQLTATQLTDTQQAATKDAAENAAFDFLSEDDLALLNQE</sequence>
<evidence type="ECO:0000256" key="4">
    <source>
        <dbReference type="ARBA" id="ARBA00022832"/>
    </source>
</evidence>
<dbReference type="Pfam" id="PF13193">
    <property type="entry name" value="AMP-binding_C"/>
    <property type="match status" value="1"/>
</dbReference>
<dbReference type="InterPro" id="IPR006162">
    <property type="entry name" value="Ppantetheine_attach_site"/>
</dbReference>
<dbReference type="Gene3D" id="3.40.50.12780">
    <property type="entry name" value="N-terminal domain of ligase-like"/>
    <property type="match status" value="1"/>
</dbReference>
<dbReference type="Gene3D" id="3.30.300.30">
    <property type="match status" value="2"/>
</dbReference>
<dbReference type="NCBIfam" id="TIGR01733">
    <property type="entry name" value="AA-adenyl-dom"/>
    <property type="match status" value="1"/>
</dbReference>
<comment type="caution">
    <text evidence="7">The sequence shown here is derived from an EMBL/GenBank/DDBJ whole genome shotgun (WGS) entry which is preliminary data.</text>
</comment>
<keyword evidence="3" id="KW-0597">Phosphoprotein</keyword>
<dbReference type="RefSeq" id="WP_350403109.1">
    <property type="nucleotide sequence ID" value="NZ_JBELOE010000281.1"/>
</dbReference>
<dbReference type="Gene3D" id="2.30.38.10">
    <property type="entry name" value="Luciferase, Domain 3"/>
    <property type="match status" value="1"/>
</dbReference>
<dbReference type="Pfam" id="PF00550">
    <property type="entry name" value="PP-binding"/>
    <property type="match status" value="2"/>
</dbReference>
<dbReference type="EMBL" id="JBELOE010000281">
    <property type="protein sequence ID" value="MER2494079.1"/>
    <property type="molecule type" value="Genomic_DNA"/>
</dbReference>
<dbReference type="Gene3D" id="3.40.50.980">
    <property type="match status" value="2"/>
</dbReference>
<dbReference type="Pfam" id="PF00501">
    <property type="entry name" value="AMP-binding"/>
    <property type="match status" value="2"/>
</dbReference>
<evidence type="ECO:0000256" key="1">
    <source>
        <dbReference type="ARBA" id="ARBA00001957"/>
    </source>
</evidence>
<dbReference type="Gene3D" id="1.10.1200.10">
    <property type="entry name" value="ACP-like"/>
    <property type="match status" value="2"/>
</dbReference>
<dbReference type="CDD" id="cd05931">
    <property type="entry name" value="FAAL"/>
    <property type="match status" value="1"/>
</dbReference>
<evidence type="ECO:0000256" key="5">
    <source>
        <dbReference type="ARBA" id="ARBA00023098"/>
    </source>
</evidence>
<organism evidence="7 8">
    <name type="scientific">Catenovulum sediminis</name>
    <dbReference type="NCBI Taxonomy" id="1740262"/>
    <lineage>
        <taxon>Bacteria</taxon>
        <taxon>Pseudomonadati</taxon>
        <taxon>Pseudomonadota</taxon>
        <taxon>Gammaproteobacteria</taxon>
        <taxon>Alteromonadales</taxon>
        <taxon>Alteromonadaceae</taxon>
        <taxon>Catenovulum</taxon>
    </lineage>
</organism>
<keyword evidence="4" id="KW-0276">Fatty acid metabolism</keyword>
<dbReference type="InterPro" id="IPR020845">
    <property type="entry name" value="AMP-binding_CS"/>
</dbReference>
<dbReference type="SUPFAM" id="SSF56801">
    <property type="entry name" value="Acetyl-CoA synthetase-like"/>
    <property type="match status" value="2"/>
</dbReference>
<feature type="domain" description="Carrier" evidence="6">
    <location>
        <begin position="1685"/>
        <end position="1759"/>
    </location>
</feature>
<dbReference type="InterPro" id="IPR009081">
    <property type="entry name" value="PP-bd_ACP"/>
</dbReference>
<dbReference type="PANTHER" id="PTHR45527">
    <property type="entry name" value="NONRIBOSOMAL PEPTIDE SYNTHETASE"/>
    <property type="match status" value="1"/>
</dbReference>
<dbReference type="InterPro" id="IPR000873">
    <property type="entry name" value="AMP-dep_synth/lig_dom"/>
</dbReference>
<dbReference type="InterPro" id="IPR001242">
    <property type="entry name" value="Condensation_dom"/>
</dbReference>
<keyword evidence="5" id="KW-0443">Lipid metabolism</keyword>
<evidence type="ECO:0000256" key="3">
    <source>
        <dbReference type="ARBA" id="ARBA00022553"/>
    </source>
</evidence>
<proteinExistence type="predicted"/>
<evidence type="ECO:0000313" key="8">
    <source>
        <dbReference type="Proteomes" id="UP001467690"/>
    </source>
</evidence>
<dbReference type="SUPFAM" id="SSF47336">
    <property type="entry name" value="ACP-like"/>
    <property type="match status" value="2"/>
</dbReference>
<dbReference type="InterPro" id="IPR036736">
    <property type="entry name" value="ACP-like_sf"/>
</dbReference>
<dbReference type="PROSITE" id="PS50075">
    <property type="entry name" value="CARRIER"/>
    <property type="match status" value="2"/>
</dbReference>
<dbReference type="Gene3D" id="3.30.559.30">
    <property type="entry name" value="Nonribosomal peptide synthetase, condensation domain"/>
    <property type="match status" value="1"/>
</dbReference>
<dbReference type="InterPro" id="IPR040097">
    <property type="entry name" value="FAAL/FAAC"/>
</dbReference>
<feature type="domain" description="Carrier" evidence="6">
    <location>
        <begin position="620"/>
        <end position="695"/>
    </location>
</feature>
<protein>
    <submittedName>
        <fullName evidence="7">Amino acid adenylation domain-containing protein</fullName>
    </submittedName>
</protein>
<name>A0ABV1RMB3_9ALTE</name>
<dbReference type="SUPFAM" id="SSF52777">
    <property type="entry name" value="CoA-dependent acyltransferases"/>
    <property type="match status" value="2"/>
</dbReference>
<dbReference type="InterPro" id="IPR023213">
    <property type="entry name" value="CAT-like_dom_sf"/>
</dbReference>
<dbReference type="CDD" id="cd19531">
    <property type="entry name" value="LCL_NRPS-like"/>
    <property type="match status" value="1"/>
</dbReference>
<dbReference type="InterPro" id="IPR010071">
    <property type="entry name" value="AA_adenyl_dom"/>
</dbReference>
<reference evidence="7 8" key="1">
    <citation type="submission" date="2024-06" db="EMBL/GenBank/DDBJ databases">
        <authorList>
            <person name="Chen R.Y."/>
        </authorList>
    </citation>
    <scope>NUCLEOTIDE SEQUENCE [LARGE SCALE GENOMIC DNA]</scope>
    <source>
        <strain evidence="7 8">D2</strain>
    </source>
</reference>
<dbReference type="PANTHER" id="PTHR45527:SF1">
    <property type="entry name" value="FATTY ACID SYNTHASE"/>
    <property type="match status" value="1"/>
</dbReference>
<accession>A0ABV1RMB3</accession>
<dbReference type="InterPro" id="IPR025110">
    <property type="entry name" value="AMP-bd_C"/>
</dbReference>
<keyword evidence="2" id="KW-0596">Phosphopantetheine</keyword>
<keyword evidence="8" id="KW-1185">Reference proteome</keyword>
<dbReference type="Gene3D" id="3.30.559.10">
    <property type="entry name" value="Chloramphenicol acetyltransferase-like domain"/>
    <property type="match status" value="1"/>
</dbReference>
<gene>
    <name evidence="7" type="ORF">ABS311_19565</name>
</gene>
<comment type="cofactor">
    <cofactor evidence="1">
        <name>pantetheine 4'-phosphate</name>
        <dbReference type="ChEBI" id="CHEBI:47942"/>
    </cofactor>
</comment>
<dbReference type="CDD" id="cd05930">
    <property type="entry name" value="A_NRPS"/>
    <property type="match status" value="1"/>
</dbReference>
<dbReference type="Pfam" id="PF00668">
    <property type="entry name" value="Condensation"/>
    <property type="match status" value="1"/>
</dbReference>
<dbReference type="Proteomes" id="UP001467690">
    <property type="component" value="Unassembled WGS sequence"/>
</dbReference>
<evidence type="ECO:0000256" key="2">
    <source>
        <dbReference type="ARBA" id="ARBA00022450"/>
    </source>
</evidence>
<evidence type="ECO:0000313" key="7">
    <source>
        <dbReference type="EMBL" id="MER2494079.1"/>
    </source>
</evidence>